<dbReference type="RefSeq" id="WP_079346866.1">
    <property type="nucleotide sequence ID" value="NZ_MVAB01000001.1"/>
</dbReference>
<dbReference type="PANTHER" id="PTHR35848:SF6">
    <property type="entry name" value="CUPIN TYPE-2 DOMAIN-CONTAINING PROTEIN"/>
    <property type="match status" value="1"/>
</dbReference>
<protein>
    <submittedName>
        <fullName evidence="3">Cupin</fullName>
    </submittedName>
</protein>
<keyword evidence="1" id="KW-0479">Metal-binding</keyword>
<evidence type="ECO:0000313" key="4">
    <source>
        <dbReference type="Proteomes" id="UP000189970"/>
    </source>
</evidence>
<evidence type="ECO:0000313" key="3">
    <source>
        <dbReference type="EMBL" id="OPF87950.1"/>
    </source>
</evidence>
<name>A0A1V4DI97_9ENTE</name>
<dbReference type="InterPro" id="IPR011051">
    <property type="entry name" value="RmlC_Cupin_sf"/>
</dbReference>
<comment type="caution">
    <text evidence="3">The sequence shown here is derived from an EMBL/GenBank/DDBJ whole genome shotgun (WGS) entry which is preliminary data.</text>
</comment>
<organism evidence="3 4">
    <name type="scientific">Vagococcus martis</name>
    <dbReference type="NCBI Taxonomy" id="1768210"/>
    <lineage>
        <taxon>Bacteria</taxon>
        <taxon>Bacillati</taxon>
        <taxon>Bacillota</taxon>
        <taxon>Bacilli</taxon>
        <taxon>Lactobacillales</taxon>
        <taxon>Enterococcaceae</taxon>
        <taxon>Vagococcus</taxon>
    </lineage>
</organism>
<gene>
    <name evidence="3" type="ORF">BW731_07085</name>
</gene>
<dbReference type="Pfam" id="PF07883">
    <property type="entry name" value="Cupin_2"/>
    <property type="match status" value="1"/>
</dbReference>
<dbReference type="AlphaFoldDB" id="A0A1V4DI97"/>
<dbReference type="InterPro" id="IPR014710">
    <property type="entry name" value="RmlC-like_jellyroll"/>
</dbReference>
<dbReference type="EMBL" id="MVAB01000001">
    <property type="protein sequence ID" value="OPF87950.1"/>
    <property type="molecule type" value="Genomic_DNA"/>
</dbReference>
<dbReference type="InterPro" id="IPR051610">
    <property type="entry name" value="GPI/OXD"/>
</dbReference>
<sequence length="121" mass="13543">MSKSNIEERLFKIDEIASFDSSEGKKTFFYETEKTAGALWCLEPGQSVFKHSHTTSDDLWICIQGKGTFYPGYGEAINIEPGDMIISRPGEQHGMENTGNERFIFVGVAGPHPMDLIVHED</sequence>
<dbReference type="Proteomes" id="UP000189970">
    <property type="component" value="Unassembled WGS sequence"/>
</dbReference>
<dbReference type="GO" id="GO:0046872">
    <property type="term" value="F:metal ion binding"/>
    <property type="evidence" value="ECO:0007669"/>
    <property type="project" value="UniProtKB-KW"/>
</dbReference>
<reference evidence="3 4" key="1">
    <citation type="submission" date="2017-02" db="EMBL/GenBank/DDBJ databases">
        <title>Vagococcus cremeus sp. nov., isolated from the small intestine of a marten, Martes flavigula.</title>
        <authorList>
            <person name="Tak E.J."/>
            <person name="Bae J.-W."/>
        </authorList>
    </citation>
    <scope>NUCLEOTIDE SEQUENCE [LARGE SCALE GENOMIC DNA]</scope>
    <source>
        <strain evidence="3 4">D7T301</strain>
    </source>
</reference>
<dbReference type="InterPro" id="IPR013096">
    <property type="entry name" value="Cupin_2"/>
</dbReference>
<dbReference type="SUPFAM" id="SSF51182">
    <property type="entry name" value="RmlC-like cupins"/>
    <property type="match status" value="1"/>
</dbReference>
<dbReference type="Gene3D" id="2.60.120.10">
    <property type="entry name" value="Jelly Rolls"/>
    <property type="match status" value="1"/>
</dbReference>
<feature type="domain" description="Cupin type-2" evidence="2">
    <location>
        <begin position="39"/>
        <end position="106"/>
    </location>
</feature>
<evidence type="ECO:0000256" key="1">
    <source>
        <dbReference type="ARBA" id="ARBA00022723"/>
    </source>
</evidence>
<dbReference type="PANTHER" id="PTHR35848">
    <property type="entry name" value="OXALATE-BINDING PROTEIN"/>
    <property type="match status" value="1"/>
</dbReference>
<proteinExistence type="predicted"/>
<accession>A0A1V4DI97</accession>
<keyword evidence="4" id="KW-1185">Reference proteome</keyword>
<evidence type="ECO:0000259" key="2">
    <source>
        <dbReference type="Pfam" id="PF07883"/>
    </source>
</evidence>